<feature type="compositionally biased region" description="Basic and acidic residues" evidence="1">
    <location>
        <begin position="554"/>
        <end position="569"/>
    </location>
</feature>
<feature type="compositionally biased region" description="Polar residues" evidence="1">
    <location>
        <begin position="929"/>
        <end position="943"/>
    </location>
</feature>
<feature type="region of interest" description="Disordered" evidence="1">
    <location>
        <begin position="450"/>
        <end position="620"/>
    </location>
</feature>
<sequence>MTFRFQRVGVHDGGNARQLPQVWQLELELQDNSHLELQDNSHPELQAGSREKAISKKGKKKSKFKAFKSFFGKKKKKEPEDVQEGNVVKPRLSSSSLKPVTEIKVHKPKSSLGTKSISHDSVFFLESEPEKRGSKLLLSLESQRSRPQERFPISRTLPRVTGTDVLGALSRSVGLCGPKSELWVSGSKVAEIPPLRSRTLSVSSSVTQAKKDLKDLEKDFARDEISKSSPKNFPADRSATWSKEDPDSELMEKPGVAAPASVTSVPAGKEQRQMAPKGSPASLDKMAMRLHVDSASCQGLPGTMQHYFEKDLVEKHKRNMLSCAADVRERTCPLPAIQCDFFAGDYFYVPTKECNQVPQIQIVLGGGTNHKEDKAMGSAYASLEVGKVSSQSLPINFGPTNSKYQSGLELFLELDLSQSSQSSAQLLSGFSTPATSQGCLDSSTAKHKIALNPWKQKRKKTASSSAKAKQEEQPASLVTKEKATTKTKHADRKEHKRDSTGPTSQEQSYKPDSQDKKKTRHQSLSTDAASSTGHSVSGSHPRRRRRRVKNELGLVEKDLLKSTKEHDLAGKAGSSPPEDLPGKEHSFLKLCLEKQSTEQNPTAQAAVTTPQKMPSNKGNVKGKMATIDVEAQRTPAPQPTPTQVAEFTVSNPLLSHEEGFAEGQKEKEKASSRIRQASTSQEEATVSRTAEAQACAHPSQVHGEEGEASSLALQKFLPRKELSLESTTYPKGRHPRGGLRAFSASVSSTTAGDDVSMPMSPLPLRRWPPAGEISTDSYSSSEYESSSEVQLGSPHSFQLLWSPQDDDVFLKADAELSKTGWQQPLRKAKAGEVSSESDSSLDDQRSCEMTSAQSFQSLDEFEGCSESPSFIIDSVSEEKLASRRYSQALLESEENEVSTESSSYFEKYHSSEDMSSSEEEQPPEPSKQALGQSRDQQEVSPVSKSIPKEWSGSAKPEHPVHTSPPIVSPCTQQHLPILGNISAAQSRPVELLPPGHTVRLWMSPQSEHQVFSEGTAADWDIFRQPPSPRKALKYPVVHTIEQNIPPSLDVSTMGEAASMEALLLRHHSQPPIRPVLEQDISAGPELGIFEQCVAAQSPRYSSQPSVGPTIKKEVSLGAESAAFEGSHFMEPLLLQHLPQPLLKPFTQHQASTFERGVPMDSRLLAQSFHPWLKPPGKQSFSDSESTAFEGNSSMEHASLSLSQPMKQPYQNVPLESEAVPAQVIAVGPLHTKYFTHSLLTPQSQPVTESTSVEGASLVELLPPQPSVKSKFQPQMTRDPMRASTQGGNPMECAPTQQIFQTQPVPKFKQVPTGSDSPEAQEIMSVQPGSSRCPSQLWVTPNFEQIPVLPGNVPAVWAIPIHPPAPKMPSQPLMGSVVRQSASTGSMNTSIQQVAVEPLSPRNPLQPWPTSPFEQISAPPDKAAKAAWSIPVDPPAPRELSQPLMGSVVQQPVSTELVAISVPQSGSVGLMPSRFSFQSRVDPETYAADEGVSPVMKPGRHQLPRSTEFKEEVSSDLLGASGEWGIPIEPMPSKYGPHPWLGPESERQASSLEGFAKEGDIYKEARIPRNPSQSITKLQVQKTPSMCESPSVEGGISWKPPPPKVATPFSMSSKVKDMPSSLESADDQDSSKKQQGRSAPSQSFVKFMANQIFSESTAGETAIYGKPVLQNRSRPSRSLVKPKLEEQAFLQNWDDEPKEDTALKKLPLKQPPQSPRRPKESQEVVSYSKGAPGKWSGSAVDSSQSLGKLEYRQKVSVSVSFPEEWKRSKVQPPSTQPSQGFDVARSQPPVLSTAPANVPVEWRSSEGHRPPGQSAQSLVISDYQQQVYLSSANAATEGTTSRKNTGSWSTPKGPDSTKKTMKDTQGYGDFIKSTPTSVTKPGKFTWVPAQKAFASTGAYSKEEVPQRRDEKERSSFLSTSKSDVENVFGVRLRKISQRSGIPEPIAPVVPAGKEQTNKGTPQDFSGGHEKSSQALSCAQKQESRPRYEGIFKKPTVFRPPEKTSSLKSDYTTEPSWISVAKQRQKGFASHFPKTPRTRAEIRAETKEQKYQSKCDPGMESPWKEPEPTTNIPSRMTFYSTVPREESSRLSKSTQSVVFDDQNKLHPYTRERDTRRSSSMPPKLSPPKEPVWFSMAKKKAQAWREMADIMQ</sequence>
<feature type="compositionally biased region" description="Low complexity" evidence="1">
    <location>
        <begin position="777"/>
        <end position="788"/>
    </location>
</feature>
<gene>
    <name evidence="4" type="primary">Kiaa1210</name>
</gene>
<evidence type="ECO:0000313" key="4">
    <source>
        <dbReference type="RefSeq" id="XP_026645937.1"/>
    </source>
</evidence>
<feature type="compositionally biased region" description="Polar residues" evidence="1">
    <location>
        <begin position="1178"/>
        <end position="1201"/>
    </location>
</feature>
<feature type="compositionally biased region" description="Polar residues" evidence="1">
    <location>
        <begin position="2066"/>
        <end position="2078"/>
    </location>
</feature>
<feature type="region of interest" description="Disordered" evidence="1">
    <location>
        <begin position="1831"/>
        <end position="1881"/>
    </location>
</feature>
<feature type="compositionally biased region" description="Basic and acidic residues" evidence="1">
    <location>
        <begin position="1899"/>
        <end position="1913"/>
    </location>
</feature>
<feature type="compositionally biased region" description="Basic and acidic residues" evidence="1">
    <location>
        <begin position="1980"/>
        <end position="1990"/>
    </location>
</feature>
<accession>A0ABM1UVC5</accession>
<feature type="compositionally biased region" description="Basic and acidic residues" evidence="1">
    <location>
        <begin position="580"/>
        <end position="596"/>
    </location>
</feature>
<dbReference type="Pfam" id="PF15262">
    <property type="entry name" value="DUF4592"/>
    <property type="match status" value="1"/>
</dbReference>
<feature type="domain" description="DUF4592" evidence="2">
    <location>
        <begin position="417"/>
        <end position="460"/>
    </location>
</feature>
<evidence type="ECO:0000256" key="1">
    <source>
        <dbReference type="SAM" id="MobiDB-lite"/>
    </source>
</evidence>
<feature type="region of interest" description="Disordered" evidence="1">
    <location>
        <begin position="1265"/>
        <end position="1330"/>
    </location>
</feature>
<feature type="compositionally biased region" description="Polar residues" evidence="1">
    <location>
        <begin position="847"/>
        <end position="857"/>
    </location>
</feature>
<dbReference type="PANTHER" id="PTHR47743">
    <property type="entry name" value="KIAA1210 / KIAA1211 FAMILY MEMBER"/>
    <property type="match status" value="1"/>
</dbReference>
<feature type="compositionally biased region" description="Basic residues" evidence="1">
    <location>
        <begin position="55"/>
        <end position="76"/>
    </location>
</feature>
<feature type="compositionally biased region" description="Polar residues" evidence="1">
    <location>
        <begin position="1294"/>
        <end position="1303"/>
    </location>
</feature>
<name>A0ABM1UVC5_MICOH</name>
<feature type="compositionally biased region" description="Polar residues" evidence="1">
    <location>
        <begin position="1266"/>
        <end position="1275"/>
    </location>
</feature>
<feature type="region of interest" description="Disordered" evidence="1">
    <location>
        <begin position="1938"/>
        <end position="2129"/>
    </location>
</feature>
<feature type="compositionally biased region" description="Polar residues" evidence="1">
    <location>
        <begin position="500"/>
        <end position="511"/>
    </location>
</feature>
<feature type="region of interest" description="Disordered" evidence="1">
    <location>
        <begin position="1659"/>
        <end position="1746"/>
    </location>
</feature>
<feature type="compositionally biased region" description="Polar residues" evidence="1">
    <location>
        <begin position="1569"/>
        <end position="1587"/>
    </location>
</feature>
<feature type="compositionally biased region" description="Polar residues" evidence="1">
    <location>
        <begin position="673"/>
        <end position="690"/>
    </location>
</feature>
<feature type="compositionally biased region" description="Basic and acidic residues" evidence="1">
    <location>
        <begin position="2036"/>
        <end position="2051"/>
    </location>
</feature>
<proteinExistence type="predicted"/>
<feature type="region of interest" description="Disordered" evidence="1">
    <location>
        <begin position="1174"/>
        <end position="1201"/>
    </location>
</feature>
<feature type="compositionally biased region" description="Basic residues" evidence="1">
    <location>
        <begin position="450"/>
        <end position="461"/>
    </location>
</feature>
<feature type="region of interest" description="Disordered" evidence="1">
    <location>
        <begin position="1562"/>
        <end position="1642"/>
    </location>
</feature>
<feature type="compositionally biased region" description="Low complexity" evidence="1">
    <location>
        <begin position="254"/>
        <end position="268"/>
    </location>
</feature>
<evidence type="ECO:0000313" key="3">
    <source>
        <dbReference type="Proteomes" id="UP000694915"/>
    </source>
</evidence>
<evidence type="ECO:0000259" key="2">
    <source>
        <dbReference type="Pfam" id="PF15262"/>
    </source>
</evidence>
<feature type="region of interest" description="Disordered" evidence="1">
    <location>
        <begin position="1896"/>
        <end position="1918"/>
    </location>
</feature>
<dbReference type="InterPro" id="IPR028030">
    <property type="entry name" value="DUF4592"/>
</dbReference>
<feature type="region of interest" description="Disordered" evidence="1">
    <location>
        <begin position="36"/>
        <end position="93"/>
    </location>
</feature>
<feature type="compositionally biased region" description="Polar residues" evidence="1">
    <location>
        <begin position="522"/>
        <end position="538"/>
    </location>
</feature>
<keyword evidence="3" id="KW-1185">Reference proteome</keyword>
<organism evidence="3 4">
    <name type="scientific">Microtus ochrogaster</name>
    <name type="common">Prairie vole</name>
    <dbReference type="NCBI Taxonomy" id="79684"/>
    <lineage>
        <taxon>Eukaryota</taxon>
        <taxon>Metazoa</taxon>
        <taxon>Chordata</taxon>
        <taxon>Craniata</taxon>
        <taxon>Vertebrata</taxon>
        <taxon>Euteleostomi</taxon>
        <taxon>Mammalia</taxon>
        <taxon>Eutheria</taxon>
        <taxon>Euarchontoglires</taxon>
        <taxon>Glires</taxon>
        <taxon>Rodentia</taxon>
        <taxon>Myomorpha</taxon>
        <taxon>Muroidea</taxon>
        <taxon>Cricetidae</taxon>
        <taxon>Arvicolinae</taxon>
        <taxon>Microtus</taxon>
    </lineage>
</organism>
<feature type="region of interest" description="Disordered" evidence="1">
    <location>
        <begin position="1489"/>
        <end position="1511"/>
    </location>
</feature>
<feature type="compositionally biased region" description="Basic and acidic residues" evidence="1">
    <location>
        <begin position="655"/>
        <end position="671"/>
    </location>
</feature>
<dbReference type="GeneID" id="101980211"/>
<feature type="region of interest" description="Disordered" evidence="1">
    <location>
        <begin position="221"/>
        <end position="280"/>
    </location>
</feature>
<reference evidence="4" key="1">
    <citation type="submission" date="2025-08" db="UniProtKB">
        <authorList>
            <consortium name="RefSeq"/>
        </authorList>
    </citation>
    <scope>IDENTIFICATION</scope>
</reference>
<feature type="compositionally biased region" description="Polar residues" evidence="1">
    <location>
        <begin position="2001"/>
        <end position="2014"/>
    </location>
</feature>
<dbReference type="RefSeq" id="XP_026645937.1">
    <property type="nucleotide sequence ID" value="XM_026790136.1"/>
</dbReference>
<feature type="region of interest" description="Disordered" evidence="1">
    <location>
        <begin position="648"/>
        <end position="789"/>
    </location>
</feature>
<dbReference type="InterPro" id="IPR026713">
    <property type="entry name" value="CRACD-like"/>
</dbReference>
<feature type="compositionally biased region" description="Polar residues" evidence="1">
    <location>
        <begin position="597"/>
        <end position="618"/>
    </location>
</feature>
<feature type="compositionally biased region" description="Basic and acidic residues" evidence="1">
    <location>
        <begin position="2099"/>
        <end position="2114"/>
    </location>
</feature>
<feature type="region of interest" description="Disordered" evidence="1">
    <location>
        <begin position="889"/>
        <end position="971"/>
    </location>
</feature>
<dbReference type="PANTHER" id="PTHR47743:SF2">
    <property type="entry name" value="ACROSOMAL PROTEIN KIAA1210"/>
    <property type="match status" value="1"/>
</dbReference>
<dbReference type="Proteomes" id="UP000694915">
    <property type="component" value="Unplaced"/>
</dbReference>
<feature type="region of interest" description="Disordered" evidence="1">
    <location>
        <begin position="820"/>
        <end position="860"/>
    </location>
</feature>
<feature type="region of interest" description="Disordered" evidence="1">
    <location>
        <begin position="1760"/>
        <end position="1792"/>
    </location>
</feature>
<protein>
    <submittedName>
        <fullName evidence="4">Acrosomal protein KIAA1210 homolog</fullName>
    </submittedName>
</protein>
<feature type="compositionally biased region" description="Polar residues" evidence="1">
    <location>
        <begin position="1831"/>
        <end position="1849"/>
    </location>
</feature>